<evidence type="ECO:0000256" key="5">
    <source>
        <dbReference type="ARBA" id="ARBA00023125"/>
    </source>
</evidence>
<dbReference type="Pfam" id="PF05920">
    <property type="entry name" value="Homeobox_KN"/>
    <property type="match status" value="1"/>
</dbReference>
<feature type="domain" description="Homeobox" evidence="10">
    <location>
        <begin position="314"/>
        <end position="377"/>
    </location>
</feature>
<sequence length="453" mass="52199">MPSFCSVLNCGMRAERDRVSFFRFPAVLRHRGEYLNGLSEERHNAWVKALKRGALSEARLKHWRVCSRHFVNGAPAELENDTHPDWIPRQNMGYASSRQPVQTTDSREEKLTNRKQIIHESEGKMKRGSKYFNINAVESFTGFMPYRDQLTTCIPEMALDLIPNPVICNTCRTALKSAYDFKSRCLLIEKKIRDEPLEKDVSPTIIAAADSELLLQLQREVILPASGEIEITNITRRRGRGHARRKVYLETKDGLHICGKCGMTFPDIGKLLLHKAVHGDEFICNFCNRAFKSLQYLRRHNNICSKIKNKVDVNPPLTKRPQLPTKAKNHLKRWLFKHTEHPYPSDHEKQMLMQETNLSLLQVENWFINARRRILQDLTKLKSHGVHCDDIGKDVMEFHTDVDLEEINVPQGSESPTTSTDELANIALKMEEVEEDDYTSLDIMAVKDEPGER</sequence>
<dbReference type="EMBL" id="JAPWTJ010000263">
    <property type="protein sequence ID" value="KAJ8980402.1"/>
    <property type="molecule type" value="Genomic_DNA"/>
</dbReference>
<dbReference type="InterPro" id="IPR009057">
    <property type="entry name" value="Homeodomain-like_sf"/>
</dbReference>
<evidence type="ECO:0000313" key="14">
    <source>
        <dbReference type="Proteomes" id="UP001162164"/>
    </source>
</evidence>
<dbReference type="PROSITE" id="PS50071">
    <property type="entry name" value="HOMEOBOX_2"/>
    <property type="match status" value="1"/>
</dbReference>
<dbReference type="InterPro" id="IPR008422">
    <property type="entry name" value="KN_HD"/>
</dbReference>
<reference evidence="13" key="1">
    <citation type="journal article" date="2023" name="Insect Mol. Biol.">
        <title>Genome sequencing provides insights into the evolution of gene families encoding plant cell wall-degrading enzymes in longhorned beetles.</title>
        <authorList>
            <person name="Shin N.R."/>
            <person name="Okamura Y."/>
            <person name="Kirsch R."/>
            <person name="Pauchet Y."/>
        </authorList>
    </citation>
    <scope>NUCLEOTIDE SEQUENCE</scope>
    <source>
        <strain evidence="13">MMC_N1</strain>
    </source>
</reference>
<keyword evidence="5 9" id="KW-0238">DNA-binding</keyword>
<dbReference type="Proteomes" id="UP001162164">
    <property type="component" value="Unassembled WGS sequence"/>
</dbReference>
<comment type="caution">
    <text evidence="13">The sequence shown here is derived from an EMBL/GenBank/DDBJ whole genome shotgun (WGS) entry which is preliminary data.</text>
</comment>
<organism evidence="13 14">
    <name type="scientific">Molorchus minor</name>
    <dbReference type="NCBI Taxonomy" id="1323400"/>
    <lineage>
        <taxon>Eukaryota</taxon>
        <taxon>Metazoa</taxon>
        <taxon>Ecdysozoa</taxon>
        <taxon>Arthropoda</taxon>
        <taxon>Hexapoda</taxon>
        <taxon>Insecta</taxon>
        <taxon>Pterygota</taxon>
        <taxon>Neoptera</taxon>
        <taxon>Endopterygota</taxon>
        <taxon>Coleoptera</taxon>
        <taxon>Polyphaga</taxon>
        <taxon>Cucujiformia</taxon>
        <taxon>Chrysomeloidea</taxon>
        <taxon>Cerambycidae</taxon>
        <taxon>Lamiinae</taxon>
        <taxon>Monochamini</taxon>
        <taxon>Molorchus</taxon>
    </lineage>
</organism>
<gene>
    <name evidence="13" type="ORF">NQ317_009397</name>
</gene>
<feature type="domain" description="C2H2-type" evidence="11">
    <location>
        <begin position="256"/>
        <end position="283"/>
    </location>
</feature>
<evidence type="ECO:0000256" key="8">
    <source>
        <dbReference type="PROSITE-ProRule" id="PRU00042"/>
    </source>
</evidence>
<evidence type="ECO:0000256" key="9">
    <source>
        <dbReference type="PROSITE-ProRule" id="PRU00108"/>
    </source>
</evidence>
<keyword evidence="4" id="KW-0862">Zinc</keyword>
<evidence type="ECO:0000256" key="3">
    <source>
        <dbReference type="ARBA" id="ARBA00022771"/>
    </source>
</evidence>
<feature type="domain" description="C2H2-type" evidence="11">
    <location>
        <begin position="282"/>
        <end position="309"/>
    </location>
</feature>
<keyword evidence="3 8" id="KW-0863">Zinc-finger</keyword>
<dbReference type="Gene3D" id="1.10.10.60">
    <property type="entry name" value="Homeodomain-like"/>
    <property type="match status" value="1"/>
</dbReference>
<dbReference type="SUPFAM" id="SSF57716">
    <property type="entry name" value="Glucocorticoid receptor-like (DNA-binding domain)"/>
    <property type="match status" value="1"/>
</dbReference>
<protein>
    <submittedName>
        <fullName evidence="13">Uncharacterized protein</fullName>
    </submittedName>
</protein>
<dbReference type="InterPro" id="IPR001356">
    <property type="entry name" value="HD"/>
</dbReference>
<evidence type="ECO:0000313" key="13">
    <source>
        <dbReference type="EMBL" id="KAJ8980402.1"/>
    </source>
</evidence>
<evidence type="ECO:0000256" key="1">
    <source>
        <dbReference type="ARBA" id="ARBA00004123"/>
    </source>
</evidence>
<dbReference type="InterPro" id="IPR050224">
    <property type="entry name" value="TALE_homeobox"/>
</dbReference>
<accession>A0ABQ9JRT3</accession>
<dbReference type="InterPro" id="IPR006612">
    <property type="entry name" value="THAP_Znf"/>
</dbReference>
<dbReference type="Pfam" id="PF05485">
    <property type="entry name" value="THAP"/>
    <property type="match status" value="1"/>
</dbReference>
<dbReference type="PROSITE" id="PS00028">
    <property type="entry name" value="ZINC_FINGER_C2H2_1"/>
    <property type="match status" value="1"/>
</dbReference>
<dbReference type="SUPFAM" id="SSF46689">
    <property type="entry name" value="Homeodomain-like"/>
    <property type="match status" value="1"/>
</dbReference>
<feature type="DNA-binding region" description="Homeobox" evidence="9">
    <location>
        <begin position="316"/>
        <end position="378"/>
    </location>
</feature>
<comment type="subcellular location">
    <subcellularLocation>
        <location evidence="1 9">Nucleus</location>
    </subcellularLocation>
</comment>
<proteinExistence type="predicted"/>
<evidence type="ECO:0000259" key="11">
    <source>
        <dbReference type="PROSITE" id="PS50157"/>
    </source>
</evidence>
<evidence type="ECO:0000256" key="7">
    <source>
        <dbReference type="ARBA" id="ARBA00023242"/>
    </source>
</evidence>
<keyword evidence="7 9" id="KW-0539">Nucleus</keyword>
<dbReference type="PROSITE" id="PS50157">
    <property type="entry name" value="ZINC_FINGER_C2H2_2"/>
    <property type="match status" value="2"/>
</dbReference>
<dbReference type="SMART" id="SM00389">
    <property type="entry name" value="HOX"/>
    <property type="match status" value="1"/>
</dbReference>
<evidence type="ECO:0000259" key="10">
    <source>
        <dbReference type="PROSITE" id="PS50071"/>
    </source>
</evidence>
<keyword evidence="2" id="KW-0479">Metal-binding</keyword>
<evidence type="ECO:0000259" key="12">
    <source>
        <dbReference type="PROSITE" id="PS50950"/>
    </source>
</evidence>
<dbReference type="SUPFAM" id="SSF57667">
    <property type="entry name" value="beta-beta-alpha zinc fingers"/>
    <property type="match status" value="1"/>
</dbReference>
<dbReference type="Gene3D" id="3.30.160.60">
    <property type="entry name" value="Classic Zinc Finger"/>
    <property type="match status" value="1"/>
</dbReference>
<dbReference type="PANTHER" id="PTHR11850">
    <property type="entry name" value="HOMEOBOX PROTEIN TRANSCRIPTION FACTORS"/>
    <property type="match status" value="1"/>
</dbReference>
<dbReference type="InterPro" id="IPR036236">
    <property type="entry name" value="Znf_C2H2_sf"/>
</dbReference>
<dbReference type="SMART" id="SM00355">
    <property type="entry name" value="ZnF_C2H2"/>
    <property type="match status" value="2"/>
</dbReference>
<dbReference type="SMART" id="SM00980">
    <property type="entry name" value="THAP"/>
    <property type="match status" value="1"/>
</dbReference>
<dbReference type="CDD" id="cd00086">
    <property type="entry name" value="homeodomain"/>
    <property type="match status" value="1"/>
</dbReference>
<keyword evidence="14" id="KW-1185">Reference proteome</keyword>
<evidence type="ECO:0000256" key="4">
    <source>
        <dbReference type="ARBA" id="ARBA00022833"/>
    </source>
</evidence>
<dbReference type="PROSITE" id="PS50950">
    <property type="entry name" value="ZF_THAP"/>
    <property type="match status" value="1"/>
</dbReference>
<name>A0ABQ9JRT3_9CUCU</name>
<keyword evidence="6 9" id="KW-0371">Homeobox</keyword>
<feature type="domain" description="THAP-type" evidence="12">
    <location>
        <begin position="1"/>
        <end position="87"/>
    </location>
</feature>
<evidence type="ECO:0000256" key="2">
    <source>
        <dbReference type="ARBA" id="ARBA00022723"/>
    </source>
</evidence>
<dbReference type="InterPro" id="IPR013087">
    <property type="entry name" value="Znf_C2H2_type"/>
</dbReference>
<evidence type="ECO:0000256" key="6">
    <source>
        <dbReference type="ARBA" id="ARBA00023155"/>
    </source>
</evidence>